<sequence>MKNQPRRVQGSVVLMGQDHALPMADQAFLDQQYKWAEGDPWRVLRIASEFVEGFDALAEMPSAVSLFGSARTLPTDPMYAKSEELAAKLVARGFAVITGGGPGIMEAANKGAWEAGGRSVGLGIELPHEQGMNEYITLGINFRYFFARKTMFLKYSQGFITMPGGFGTLDELFEALTLIQTGKVTQFPVVLFGVDYWSPLVDWIRNTLAEGRYISPGDIDLFTLTDDVDEAVEAMGEPRIMGGHKPGAQQ</sequence>
<comment type="catalytic activity">
    <reaction evidence="1">
        <text>9-ribosyl-trans-zeatin 5'-phosphate + H2O = trans-zeatin + D-ribose 5-phosphate</text>
        <dbReference type="Rhea" id="RHEA:48564"/>
        <dbReference type="ChEBI" id="CHEBI:15377"/>
        <dbReference type="ChEBI" id="CHEBI:16522"/>
        <dbReference type="ChEBI" id="CHEBI:78346"/>
        <dbReference type="ChEBI" id="CHEBI:87947"/>
        <dbReference type="EC" id="3.2.2.n1"/>
    </reaction>
</comment>
<dbReference type="EMBL" id="FNGP01000002">
    <property type="protein sequence ID" value="SDL39444.1"/>
    <property type="molecule type" value="Genomic_DNA"/>
</dbReference>
<protein>
    <recommendedName>
        <fullName evidence="1">Cytokinin riboside 5'-monophosphate phosphoribohydrolase</fullName>
        <ecNumber evidence="1">3.2.2.n1</ecNumber>
    </recommendedName>
</protein>
<organism evidence="2 3">
    <name type="scientific">Tessaracoccus oleiagri</name>
    <dbReference type="NCBI Taxonomy" id="686624"/>
    <lineage>
        <taxon>Bacteria</taxon>
        <taxon>Bacillati</taxon>
        <taxon>Actinomycetota</taxon>
        <taxon>Actinomycetes</taxon>
        <taxon>Propionibacteriales</taxon>
        <taxon>Propionibacteriaceae</taxon>
        <taxon>Tessaracoccus</taxon>
    </lineage>
</organism>
<dbReference type="InterPro" id="IPR052341">
    <property type="entry name" value="LOG_family_nucleotidases"/>
</dbReference>
<evidence type="ECO:0000313" key="2">
    <source>
        <dbReference type="EMBL" id="SDL39444.1"/>
    </source>
</evidence>
<dbReference type="RefSeq" id="WP_093250301.1">
    <property type="nucleotide sequence ID" value="NZ_FNGP01000002.1"/>
</dbReference>
<dbReference type="GO" id="GO:0102682">
    <property type="term" value="F:cytokinin riboside 5'-monophosphate phosphoribohydrolase activity"/>
    <property type="evidence" value="ECO:0007669"/>
    <property type="project" value="RHEA"/>
</dbReference>
<dbReference type="SUPFAM" id="SSF102405">
    <property type="entry name" value="MCP/YpsA-like"/>
    <property type="match status" value="1"/>
</dbReference>
<dbReference type="AlphaFoldDB" id="A0A1G9JQM8"/>
<dbReference type="InterPro" id="IPR005269">
    <property type="entry name" value="LOG"/>
</dbReference>
<dbReference type="GO" id="GO:0009691">
    <property type="term" value="P:cytokinin biosynthetic process"/>
    <property type="evidence" value="ECO:0007669"/>
    <property type="project" value="UniProtKB-UniRule"/>
</dbReference>
<dbReference type="NCBIfam" id="TIGR00730">
    <property type="entry name" value="Rossman fold protein, TIGR00730 family"/>
    <property type="match status" value="1"/>
</dbReference>
<dbReference type="OrthoDB" id="9801098at2"/>
<name>A0A1G9JQM8_9ACTN</name>
<reference evidence="2 3" key="1">
    <citation type="submission" date="2016-10" db="EMBL/GenBank/DDBJ databases">
        <authorList>
            <person name="de Groot N.N."/>
        </authorList>
    </citation>
    <scope>NUCLEOTIDE SEQUENCE [LARGE SCALE GENOMIC DNA]</scope>
    <source>
        <strain evidence="2 3">CGMCC 1.9159</strain>
    </source>
</reference>
<evidence type="ECO:0000313" key="3">
    <source>
        <dbReference type="Proteomes" id="UP000199475"/>
    </source>
</evidence>
<accession>A0A1G9JQM8</accession>
<dbReference type="Gene3D" id="3.40.50.450">
    <property type="match status" value="1"/>
</dbReference>
<dbReference type="Proteomes" id="UP000199475">
    <property type="component" value="Unassembled WGS sequence"/>
</dbReference>
<dbReference type="PANTHER" id="PTHR43393:SF2">
    <property type="entry name" value="CYTOKININ RIBOSIDE 5'-MONOPHOSPHATE PHOSPHORIBOHYDROLASE"/>
    <property type="match status" value="1"/>
</dbReference>
<dbReference type="InterPro" id="IPR031100">
    <property type="entry name" value="LOG_fam"/>
</dbReference>
<comment type="catalytic activity">
    <reaction evidence="1">
        <text>N(6)-(dimethylallyl)adenosine 5'-phosphate + H2O = N(6)-dimethylallyladenine + D-ribose 5-phosphate</text>
        <dbReference type="Rhea" id="RHEA:48560"/>
        <dbReference type="ChEBI" id="CHEBI:15377"/>
        <dbReference type="ChEBI" id="CHEBI:17660"/>
        <dbReference type="ChEBI" id="CHEBI:57526"/>
        <dbReference type="ChEBI" id="CHEBI:78346"/>
        <dbReference type="EC" id="3.2.2.n1"/>
    </reaction>
</comment>
<dbReference type="GO" id="GO:0005829">
    <property type="term" value="C:cytosol"/>
    <property type="evidence" value="ECO:0007669"/>
    <property type="project" value="TreeGrafter"/>
</dbReference>
<dbReference type="FunFam" id="3.40.50.450:FF:000011">
    <property type="entry name" value="TIGR00730 family Rossman fold protein"/>
    <property type="match status" value="1"/>
</dbReference>
<gene>
    <name evidence="2" type="ORF">SAMN04488242_1389</name>
</gene>
<dbReference type="EC" id="3.2.2.n1" evidence="1"/>
<proteinExistence type="inferred from homology"/>
<evidence type="ECO:0000256" key="1">
    <source>
        <dbReference type="RuleBase" id="RU363015"/>
    </source>
</evidence>
<keyword evidence="1" id="KW-0203">Cytokinin biosynthesis</keyword>
<keyword evidence="1" id="KW-0378">Hydrolase</keyword>
<dbReference type="PANTHER" id="PTHR43393">
    <property type="entry name" value="CYTOKININ RIBOSIDE 5'-MONOPHOSPHATE PHOSPHORIBOHYDROLASE"/>
    <property type="match status" value="1"/>
</dbReference>
<dbReference type="STRING" id="686624.SAMN04488242_1389"/>
<comment type="similarity">
    <text evidence="1">Belongs to the LOG family.</text>
</comment>
<keyword evidence="3" id="KW-1185">Reference proteome</keyword>
<dbReference type="Pfam" id="PF03641">
    <property type="entry name" value="Lysine_decarbox"/>
    <property type="match status" value="1"/>
</dbReference>